<dbReference type="Proteomes" id="UP001177023">
    <property type="component" value="Unassembled WGS sequence"/>
</dbReference>
<keyword evidence="3 6" id="KW-0812">Transmembrane</keyword>
<dbReference type="InterPro" id="IPR019421">
    <property type="entry name" value="7TM_GPCR_serpentine_rcpt_Srd"/>
</dbReference>
<evidence type="ECO:0000313" key="7">
    <source>
        <dbReference type="EMBL" id="CAJ0576797.1"/>
    </source>
</evidence>
<dbReference type="AlphaFoldDB" id="A0AA36G269"/>
<dbReference type="EMBL" id="CATQJA010002647">
    <property type="protein sequence ID" value="CAJ0576797.1"/>
    <property type="molecule type" value="Genomic_DNA"/>
</dbReference>
<evidence type="ECO:0000256" key="1">
    <source>
        <dbReference type="ARBA" id="ARBA00004141"/>
    </source>
</evidence>
<keyword evidence="8" id="KW-1185">Reference proteome</keyword>
<reference evidence="7" key="1">
    <citation type="submission" date="2023-06" db="EMBL/GenBank/DDBJ databases">
        <authorList>
            <person name="Delattre M."/>
        </authorList>
    </citation>
    <scope>NUCLEOTIDE SEQUENCE</scope>
    <source>
        <strain evidence="7">AF72</strain>
    </source>
</reference>
<keyword evidence="5 6" id="KW-0472">Membrane</keyword>
<proteinExistence type="inferred from homology"/>
<comment type="subcellular location">
    <subcellularLocation>
        <location evidence="1">Membrane</location>
        <topology evidence="1">Multi-pass membrane protein</topology>
    </subcellularLocation>
</comment>
<evidence type="ECO:0000256" key="3">
    <source>
        <dbReference type="ARBA" id="ARBA00022692"/>
    </source>
</evidence>
<keyword evidence="4 6" id="KW-1133">Transmembrane helix</keyword>
<feature type="transmembrane region" description="Helical" evidence="6">
    <location>
        <begin position="21"/>
        <end position="40"/>
    </location>
</feature>
<evidence type="ECO:0000313" key="8">
    <source>
        <dbReference type="Proteomes" id="UP001177023"/>
    </source>
</evidence>
<dbReference type="Pfam" id="PF10317">
    <property type="entry name" value="7TM_GPCR_Srd"/>
    <property type="match status" value="1"/>
</dbReference>
<dbReference type="SUPFAM" id="SSF81321">
    <property type="entry name" value="Family A G protein-coupled receptor-like"/>
    <property type="match status" value="1"/>
</dbReference>
<gene>
    <name evidence="7" type="ORF">MSPICULIGERA_LOCUS15083</name>
</gene>
<dbReference type="PANTHER" id="PTHR22945">
    <property type="entry name" value="SERPENTINE RECEPTOR, CLASS D DELTA"/>
    <property type="match status" value="1"/>
</dbReference>
<protein>
    <recommendedName>
        <fullName evidence="9">G protein-coupled receptor</fullName>
    </recommendedName>
</protein>
<organism evidence="7 8">
    <name type="scientific">Mesorhabditis spiculigera</name>
    <dbReference type="NCBI Taxonomy" id="96644"/>
    <lineage>
        <taxon>Eukaryota</taxon>
        <taxon>Metazoa</taxon>
        <taxon>Ecdysozoa</taxon>
        <taxon>Nematoda</taxon>
        <taxon>Chromadorea</taxon>
        <taxon>Rhabditida</taxon>
        <taxon>Rhabditina</taxon>
        <taxon>Rhabditomorpha</taxon>
        <taxon>Rhabditoidea</taxon>
        <taxon>Rhabditidae</taxon>
        <taxon>Mesorhabditinae</taxon>
        <taxon>Mesorhabditis</taxon>
    </lineage>
</organism>
<dbReference type="PANTHER" id="PTHR22945:SF40">
    <property type="entry name" value="SERPENTINE RECEPTOR, CLASS D (DELTA)-RELATED"/>
    <property type="match status" value="1"/>
</dbReference>
<evidence type="ECO:0000256" key="2">
    <source>
        <dbReference type="ARBA" id="ARBA00009166"/>
    </source>
</evidence>
<dbReference type="GO" id="GO:0016020">
    <property type="term" value="C:membrane"/>
    <property type="evidence" value="ECO:0007669"/>
    <property type="project" value="UniProtKB-SubCell"/>
</dbReference>
<dbReference type="InterPro" id="IPR050920">
    <property type="entry name" value="Nematode_rcpt-like_delta"/>
</dbReference>
<feature type="transmembrane region" description="Helical" evidence="6">
    <location>
        <begin position="76"/>
        <end position="94"/>
    </location>
</feature>
<evidence type="ECO:0000256" key="5">
    <source>
        <dbReference type="ARBA" id="ARBA00023136"/>
    </source>
</evidence>
<evidence type="ECO:0000256" key="4">
    <source>
        <dbReference type="ARBA" id="ARBA00022989"/>
    </source>
</evidence>
<feature type="transmembrane region" description="Helical" evidence="6">
    <location>
        <begin position="168"/>
        <end position="189"/>
    </location>
</feature>
<sequence>MIFNFGLIFLVFTRTSKTFRSYAVLIMSVAIHELIVAITAEYTVERIIPIADALTIEFHGICGYLSASSCVTAHGIFMYSTSYVYSCFPFFFWFRYRVLHCPPKKPWRIFFLCLIIVIPAWITSTLLITHATPEKEIRAIWHAANYTNSLADPSIRAGGFKSVWDPSILPMTLWVTMPVFPCYAVSIYYRQCFLRDIQKSAQCARTKWAQQKIVQSLTIQSLLPLFPMTMAATYNYRQFQLPYYEHVPYFDEWPILSVTIISAFNPLLTIFYVQPYRNAITKIFPGFLRRRSRRPGIARISTYTLRSRLRSPSIGPASFGNKSFY</sequence>
<evidence type="ECO:0000256" key="6">
    <source>
        <dbReference type="SAM" id="Phobius"/>
    </source>
</evidence>
<feature type="transmembrane region" description="Helical" evidence="6">
    <location>
        <begin position="213"/>
        <end position="233"/>
    </location>
</feature>
<feature type="non-terminal residue" evidence="7">
    <location>
        <position position="1"/>
    </location>
</feature>
<feature type="transmembrane region" description="Helical" evidence="6">
    <location>
        <begin position="106"/>
        <end position="128"/>
    </location>
</feature>
<comment type="similarity">
    <text evidence="2">Belongs to the nematode receptor-like protein srd family.</text>
</comment>
<comment type="caution">
    <text evidence="7">The sequence shown here is derived from an EMBL/GenBank/DDBJ whole genome shotgun (WGS) entry which is preliminary data.</text>
</comment>
<evidence type="ECO:0008006" key="9">
    <source>
        <dbReference type="Google" id="ProtNLM"/>
    </source>
</evidence>
<accession>A0AA36G269</accession>
<name>A0AA36G269_9BILA</name>
<feature type="transmembrane region" description="Helical" evidence="6">
    <location>
        <begin position="253"/>
        <end position="273"/>
    </location>
</feature>